<dbReference type="HAMAP" id="MF_00489">
    <property type="entry name" value="UPF0178"/>
    <property type="match status" value="1"/>
</dbReference>
<sequence>MQIWVDADACPNVIKEVLFRAADRVGMMVTLVANQPLKTPPSKFIRTLQVASGFDVADNEIVQRVETGDLVITADIPLAAEVIEKGGIALNPRGERYTPDTIRERLNMRDFMDTMRASGIQTGGPNTLHQRDRQQFANELDKWLQQAKKKNG</sequence>
<keyword evidence="5" id="KW-1185">Reference proteome</keyword>
<evidence type="ECO:0000313" key="6">
    <source>
        <dbReference type="Proteomes" id="UP001167864"/>
    </source>
</evidence>
<dbReference type="Proteomes" id="UP001167864">
    <property type="component" value="Unassembled WGS sequence"/>
</dbReference>
<organism evidence="4 6">
    <name type="scientific">Yersinia nurmii</name>
    <dbReference type="NCBI Taxonomy" id="685706"/>
    <lineage>
        <taxon>Bacteria</taxon>
        <taxon>Pseudomonadati</taxon>
        <taxon>Pseudomonadota</taxon>
        <taxon>Gammaproteobacteria</taxon>
        <taxon>Enterobacterales</taxon>
        <taxon>Yersiniaceae</taxon>
        <taxon>Yersinia</taxon>
    </lineage>
</organism>
<dbReference type="CDD" id="cd18720">
    <property type="entry name" value="PIN_YqxD-like"/>
    <property type="match status" value="1"/>
</dbReference>
<dbReference type="EMBL" id="CPYD01000002">
    <property type="protein sequence ID" value="CNE07722.1"/>
    <property type="molecule type" value="Genomic_DNA"/>
</dbReference>
<comment type="caution">
    <text evidence="4">The sequence shown here is derived from an EMBL/GenBank/DDBJ whole genome shotgun (WGS) entry which is preliminary data.</text>
</comment>
<proteinExistence type="inferred from homology"/>
<dbReference type="NCBIfam" id="NF001095">
    <property type="entry name" value="PRK00124.1"/>
    <property type="match status" value="1"/>
</dbReference>
<dbReference type="PANTHER" id="PTHR35146:SF1">
    <property type="entry name" value="UPF0178 PROTEIN YAII"/>
    <property type="match status" value="1"/>
</dbReference>
<comment type="similarity">
    <text evidence="1 2">Belongs to the UPF0178 family.</text>
</comment>
<gene>
    <name evidence="3" type="primary">yaiI</name>
    <name evidence="3" type="ORF">ERS137967_00679</name>
    <name evidence="4" type="ORF">QVN42_08710</name>
</gene>
<evidence type="ECO:0000313" key="3">
    <source>
        <dbReference type="EMBL" id="CNE07722.1"/>
    </source>
</evidence>
<reference evidence="3 5" key="1">
    <citation type="submission" date="2015-03" db="EMBL/GenBank/DDBJ databases">
        <authorList>
            <consortium name="Pathogen Informatics"/>
            <person name="Murphy D."/>
        </authorList>
    </citation>
    <scope>NUCLEOTIDE SEQUENCE [LARGE SCALE GENOMIC DNA]</scope>
    <source>
        <strain evidence="5">type strain: CIP110231</strain>
        <strain evidence="3">Type strain: CIP110231</strain>
    </source>
</reference>
<dbReference type="AlphaFoldDB" id="A0AAW7K7P5"/>
<dbReference type="Proteomes" id="UP000040578">
    <property type="component" value="Unassembled WGS sequence"/>
</dbReference>
<dbReference type="EMBL" id="JAUEHU010000007">
    <property type="protein sequence ID" value="MDN0087470.1"/>
    <property type="molecule type" value="Genomic_DNA"/>
</dbReference>
<protein>
    <recommendedName>
        <fullName evidence="2">UPF0178 protein ERS137967_00679</fullName>
    </recommendedName>
</protein>
<evidence type="ECO:0000313" key="4">
    <source>
        <dbReference type="EMBL" id="MDN0087470.1"/>
    </source>
</evidence>
<evidence type="ECO:0000256" key="1">
    <source>
        <dbReference type="ARBA" id="ARBA00008522"/>
    </source>
</evidence>
<dbReference type="Pfam" id="PF02639">
    <property type="entry name" value="DUF188"/>
    <property type="match status" value="1"/>
</dbReference>
<evidence type="ECO:0000256" key="2">
    <source>
        <dbReference type="HAMAP-Rule" id="MF_00489"/>
    </source>
</evidence>
<name>A0AAW7K7P5_9GAMM</name>
<dbReference type="RefSeq" id="WP_049596908.1">
    <property type="nucleotide sequence ID" value="NZ_CPYD01000002.1"/>
</dbReference>
<dbReference type="InterPro" id="IPR003791">
    <property type="entry name" value="UPF0178"/>
</dbReference>
<accession>A0AAW7K7P5</accession>
<dbReference type="PANTHER" id="PTHR35146">
    <property type="entry name" value="UPF0178 PROTEIN YAII"/>
    <property type="match status" value="1"/>
</dbReference>
<reference evidence="4" key="2">
    <citation type="submission" date="2023-06" db="EMBL/GenBank/DDBJ databases">
        <authorList>
            <person name="Polev D.E."/>
            <person name="Saitova A.T."/>
            <person name="Bogumilchik E.A."/>
            <person name="Kokorina G.I."/>
            <person name="Voskresenskaia E.A."/>
        </authorList>
    </citation>
    <scope>NUCLEOTIDE SEQUENCE</scope>
    <source>
        <strain evidence="4">2145 StPb PI</strain>
    </source>
</reference>
<evidence type="ECO:0000313" key="5">
    <source>
        <dbReference type="Proteomes" id="UP000040578"/>
    </source>
</evidence>